<dbReference type="Proteomes" id="UP001430377">
    <property type="component" value="Unassembled WGS sequence"/>
</dbReference>
<keyword evidence="3" id="KW-1185">Reference proteome</keyword>
<dbReference type="AlphaFoldDB" id="A0AAW4PN74"/>
<evidence type="ECO:0000256" key="1">
    <source>
        <dbReference type="SAM" id="Phobius"/>
    </source>
</evidence>
<gene>
    <name evidence="2" type="ORF">EGH21_02440</name>
</gene>
<accession>A0AAW4PN74</accession>
<keyword evidence="1" id="KW-0812">Transmembrane</keyword>
<keyword evidence="1" id="KW-1133">Transmembrane helix</keyword>
<organism evidence="2 3">
    <name type="scientific">Haloarcula rubra</name>
    <dbReference type="NCBI Taxonomy" id="2487747"/>
    <lineage>
        <taxon>Archaea</taxon>
        <taxon>Methanobacteriati</taxon>
        <taxon>Methanobacteriota</taxon>
        <taxon>Stenosarchaea group</taxon>
        <taxon>Halobacteria</taxon>
        <taxon>Halobacteriales</taxon>
        <taxon>Haloarculaceae</taxon>
        <taxon>Haloarcula</taxon>
    </lineage>
</organism>
<name>A0AAW4PN74_9EURY</name>
<dbReference type="EMBL" id="RKLR01000001">
    <property type="protein sequence ID" value="MBX0321883.1"/>
    <property type="molecule type" value="Genomic_DNA"/>
</dbReference>
<feature type="transmembrane region" description="Helical" evidence="1">
    <location>
        <begin position="85"/>
        <end position="105"/>
    </location>
</feature>
<protein>
    <submittedName>
        <fullName evidence="2">Uncharacterized protein</fullName>
    </submittedName>
</protein>
<keyword evidence="1" id="KW-0472">Membrane</keyword>
<proteinExistence type="predicted"/>
<feature type="transmembrane region" description="Helical" evidence="1">
    <location>
        <begin position="44"/>
        <end position="64"/>
    </location>
</feature>
<evidence type="ECO:0000313" key="2">
    <source>
        <dbReference type="EMBL" id="MBX0321883.1"/>
    </source>
</evidence>
<sequence length="106" mass="11215">MMVHNRDGTPVDPVPFLVVSGLGFAVSFSFGPIYVMALGASLPMALSVAALVTGLTAAVAYHRYVWTERPSLRGEIPAEARFRRLLYGVVAGFLAVAALALPLVAQ</sequence>
<comment type="caution">
    <text evidence="2">The sequence shown here is derived from an EMBL/GenBank/DDBJ whole genome shotgun (WGS) entry which is preliminary data.</text>
</comment>
<reference evidence="2 3" key="1">
    <citation type="submission" date="2021-06" db="EMBL/GenBank/DDBJ databases">
        <title>Halomicroarcula sp. a new haloarchaeum isolated from saline soil.</title>
        <authorList>
            <person name="Duran-Viseras A."/>
            <person name="Sanchez-Porro C."/>
            <person name="Ventosa A."/>
        </authorList>
    </citation>
    <scope>NUCLEOTIDE SEQUENCE [LARGE SCALE GENOMIC DNA]</scope>
    <source>
        <strain evidence="2 3">F13</strain>
    </source>
</reference>
<feature type="transmembrane region" description="Helical" evidence="1">
    <location>
        <begin position="16"/>
        <end position="38"/>
    </location>
</feature>
<evidence type="ECO:0000313" key="3">
    <source>
        <dbReference type="Proteomes" id="UP001430377"/>
    </source>
</evidence>